<organism evidence="15 16">
    <name type="scientific">Plasmodiophora brassicae</name>
    <name type="common">Clubroot disease agent</name>
    <dbReference type="NCBI Taxonomy" id="37360"/>
    <lineage>
        <taxon>Eukaryota</taxon>
        <taxon>Sar</taxon>
        <taxon>Rhizaria</taxon>
        <taxon>Endomyxa</taxon>
        <taxon>Phytomyxea</taxon>
        <taxon>Plasmodiophorida</taxon>
        <taxon>Plasmodiophoridae</taxon>
        <taxon>Plasmodiophora</taxon>
    </lineage>
</organism>
<evidence type="ECO:0000313" key="16">
    <source>
        <dbReference type="Proteomes" id="UP000039324"/>
    </source>
</evidence>
<evidence type="ECO:0000256" key="7">
    <source>
        <dbReference type="ARBA" id="ARBA00023242"/>
    </source>
</evidence>
<evidence type="ECO:0000313" key="15">
    <source>
        <dbReference type="EMBL" id="CEP01323.1"/>
    </source>
</evidence>
<keyword evidence="3 10" id="KW-0132">Cell division</keyword>
<keyword evidence="7 10" id="KW-0539">Nucleus</keyword>
<dbReference type="PANTHER" id="PTHR10643">
    <property type="entry name" value="KINETOCHORE PROTEIN NDC80"/>
    <property type="match status" value="1"/>
</dbReference>
<sequence length="558" mass="62594">MAKPPRTSLGRLSISSTTRRSSMYGQRLTTTINDPRPISAKAFQQDNIRALIKFLTLHGYDREISPKILFTPSRNDFVYILTFLARHIDPNFNFDPSNQSWVEDFPIFFETIGYPFKISKRSLLSVGSPHTWPSLLAALVWLIDLLGYMEKVEGREQESREAAGEKMFYCYLTTAYVKFLDGADNYSFMESGVADQFKEKNAAIESTLEQSQREVEDLRAEVAALQAGRSALSDASGRRRAVATDIAKFEKLAAELEEYRKNLTKTRSELEQQLEAQRALLCGAEAEEGTLRDQLSKQEISAADVAHINAEKQMLQQTLSKLASELEQLKKRQWEVEMEIAASIGRLEQSAHSYTQTALLCGLLPPESGKHAYGIDYTLELDTTASSVETILLRSDLKRVVKPALHKLKDSFAKTLRKMAVEKRRAQEALTLSSDLRAEKADELSSLQARLAKLESAYREQRELKNAELKDRVAKIEDMELEIASLFNSQSTALSESEAALFAARSDLSRLQASATAEQCALRDIVTQMMEDLATHKVHIAAQLSQLDDLAQSFLATA</sequence>
<dbReference type="GO" id="GO:0005634">
    <property type="term" value="C:nucleus"/>
    <property type="evidence" value="ECO:0007669"/>
    <property type="project" value="UniProtKB-SubCell"/>
</dbReference>
<evidence type="ECO:0000256" key="11">
    <source>
        <dbReference type="SAM" id="Coils"/>
    </source>
</evidence>
<dbReference type="Proteomes" id="UP000039324">
    <property type="component" value="Unassembled WGS sequence"/>
</dbReference>
<dbReference type="InterPro" id="IPR057091">
    <property type="entry name" value="NDC80_loop"/>
</dbReference>
<keyword evidence="4 10" id="KW-0498">Mitosis</keyword>
<keyword evidence="6 11" id="KW-0175">Coiled coil</keyword>
<evidence type="ECO:0000256" key="5">
    <source>
        <dbReference type="ARBA" id="ARBA00022838"/>
    </source>
</evidence>
<dbReference type="OMA" id="PSHKFQK"/>
<dbReference type="GO" id="GO:0051301">
    <property type="term" value="P:cell division"/>
    <property type="evidence" value="ECO:0007669"/>
    <property type="project" value="UniProtKB-UniRule"/>
</dbReference>
<feature type="coiled-coil region" evidence="11">
    <location>
        <begin position="194"/>
        <end position="280"/>
    </location>
</feature>
<dbReference type="GO" id="GO:0051315">
    <property type="term" value="P:attachment of mitotic spindle microtubules to kinetochore"/>
    <property type="evidence" value="ECO:0007669"/>
    <property type="project" value="UniProtKB-UniRule"/>
</dbReference>
<evidence type="ECO:0000259" key="13">
    <source>
        <dbReference type="Pfam" id="PF18077"/>
    </source>
</evidence>
<evidence type="ECO:0000256" key="6">
    <source>
        <dbReference type="ARBA" id="ARBA00023054"/>
    </source>
</evidence>
<dbReference type="Gene3D" id="1.10.418.30">
    <property type="entry name" value="Ncd80 complex, Ncd80 subunit"/>
    <property type="match status" value="1"/>
</dbReference>
<dbReference type="AlphaFoldDB" id="A0A0G4J125"/>
<comment type="subunit">
    <text evidence="10">Component of the NDC80 complex.</text>
</comment>
<comment type="function">
    <text evidence="10">Acts as a component of the essential kinetochore-associated NDC80 complex, which is required for chromosome segregation and spindle checkpoint activity.</text>
</comment>
<evidence type="ECO:0000256" key="2">
    <source>
        <dbReference type="ARBA" id="ARBA00022454"/>
    </source>
</evidence>
<evidence type="ECO:0000256" key="1">
    <source>
        <dbReference type="ARBA" id="ARBA00007050"/>
    </source>
</evidence>
<dbReference type="InterPro" id="IPR040967">
    <property type="entry name" value="DUF5595"/>
</dbReference>
<comment type="similarity">
    <text evidence="1 10">Belongs to the NDC80/HEC1 family.</text>
</comment>
<dbReference type="InterPro" id="IPR005550">
    <property type="entry name" value="Kinetochore_Ndc80"/>
</dbReference>
<dbReference type="InterPro" id="IPR038273">
    <property type="entry name" value="Ndc80_sf"/>
</dbReference>
<name>A0A0G4J125_PLABS</name>
<dbReference type="InterPro" id="IPR055260">
    <property type="entry name" value="Ndc80_CH"/>
</dbReference>
<accession>A0A0G4J125</accession>
<feature type="domain" description="Kinetochore protein Ndc80 CH" evidence="12">
    <location>
        <begin position="18"/>
        <end position="151"/>
    </location>
</feature>
<keyword evidence="2 10" id="KW-0158">Chromosome</keyword>
<dbReference type="Pfam" id="PF03801">
    <property type="entry name" value="Ndc80_HEC"/>
    <property type="match status" value="1"/>
</dbReference>
<evidence type="ECO:0000259" key="14">
    <source>
        <dbReference type="Pfam" id="PF24487"/>
    </source>
</evidence>
<reference evidence="15 16" key="1">
    <citation type="submission" date="2015-02" db="EMBL/GenBank/DDBJ databases">
        <authorList>
            <person name="Chooi Y.-H."/>
        </authorList>
    </citation>
    <scope>NUCLEOTIDE SEQUENCE [LARGE SCALE GENOMIC DNA]</scope>
    <source>
        <strain evidence="15">E3</strain>
    </source>
</reference>
<evidence type="ECO:0000256" key="10">
    <source>
        <dbReference type="RuleBase" id="RU368072"/>
    </source>
</evidence>
<feature type="domain" description="Kinetochore protein NDC80 loop region" evidence="14">
    <location>
        <begin position="316"/>
        <end position="545"/>
    </location>
</feature>
<dbReference type="Gene3D" id="6.10.250.1950">
    <property type="match status" value="1"/>
</dbReference>
<feature type="coiled-coil region" evidence="11">
    <location>
        <begin position="305"/>
        <end position="339"/>
    </location>
</feature>
<evidence type="ECO:0000256" key="3">
    <source>
        <dbReference type="ARBA" id="ARBA00022618"/>
    </source>
</evidence>
<keyword evidence="8 10" id="KW-0131">Cell cycle</keyword>
<dbReference type="Pfam" id="PF18077">
    <property type="entry name" value="DUF5595"/>
    <property type="match status" value="1"/>
</dbReference>
<keyword evidence="5 10" id="KW-0995">Kinetochore</keyword>
<evidence type="ECO:0000256" key="8">
    <source>
        <dbReference type="ARBA" id="ARBA00023306"/>
    </source>
</evidence>
<keyword evidence="16" id="KW-1185">Reference proteome</keyword>
<feature type="domain" description="DUF5595" evidence="13">
    <location>
        <begin position="159"/>
        <end position="226"/>
    </location>
</feature>
<proteinExistence type="inferred from homology"/>
<keyword evidence="9 10" id="KW-0137">Centromere</keyword>
<comment type="subcellular location">
    <subcellularLocation>
        <location evidence="10">Chromosome</location>
        <location evidence="10">Centromere</location>
        <location evidence="10">Kinetochore</location>
    </subcellularLocation>
    <subcellularLocation>
        <location evidence="10">Nucleus</location>
    </subcellularLocation>
</comment>
<feature type="coiled-coil region" evidence="11">
    <location>
        <begin position="437"/>
        <end position="479"/>
    </location>
</feature>
<evidence type="ECO:0000259" key="12">
    <source>
        <dbReference type="Pfam" id="PF03801"/>
    </source>
</evidence>
<dbReference type="PANTHER" id="PTHR10643:SF2">
    <property type="entry name" value="KINETOCHORE PROTEIN NDC80 HOMOLOG"/>
    <property type="match status" value="1"/>
</dbReference>
<dbReference type="GO" id="GO:0031262">
    <property type="term" value="C:Ndc80 complex"/>
    <property type="evidence" value="ECO:0007669"/>
    <property type="project" value="UniProtKB-UniRule"/>
</dbReference>
<dbReference type="EMBL" id="CDSF01000112">
    <property type="protein sequence ID" value="CEP01323.1"/>
    <property type="molecule type" value="Genomic_DNA"/>
</dbReference>
<dbReference type="STRING" id="37360.A0A0G4J125"/>
<dbReference type="OrthoDB" id="7459479at2759"/>
<dbReference type="Pfam" id="PF24487">
    <property type="entry name" value="NDC80_loop"/>
    <property type="match status" value="1"/>
</dbReference>
<evidence type="ECO:0000256" key="9">
    <source>
        <dbReference type="ARBA" id="ARBA00023328"/>
    </source>
</evidence>
<protein>
    <recommendedName>
        <fullName evidence="10">Kinetochore protein NDC80</fullName>
    </recommendedName>
</protein>
<gene>
    <name evidence="15" type="ORF">PBRA_001929</name>
</gene>
<evidence type="ECO:0000256" key="4">
    <source>
        <dbReference type="ARBA" id="ARBA00022776"/>
    </source>
</evidence>